<protein>
    <recommendedName>
        <fullName evidence="2">Zinc-binding loop region of homing endonuclease domain-containing protein</fullName>
    </recommendedName>
</protein>
<dbReference type="InterPro" id="IPR044930">
    <property type="entry name" value="Homing_endonuclease_His-Me"/>
</dbReference>
<proteinExistence type="predicted"/>
<dbReference type="AlphaFoldDB" id="A0A4Z1NS92"/>
<dbReference type="GO" id="GO:0004519">
    <property type="term" value="F:endonuclease activity"/>
    <property type="evidence" value="ECO:0007669"/>
    <property type="project" value="InterPro"/>
</dbReference>
<dbReference type="EMBL" id="SNSC02000016">
    <property type="protein sequence ID" value="TID17337.1"/>
    <property type="molecule type" value="Genomic_DNA"/>
</dbReference>
<dbReference type="STRING" id="86259.A0A4Z1NS92"/>
<dbReference type="Pfam" id="PF05551">
    <property type="entry name" value="zf-His_Me_endon"/>
    <property type="match status" value="1"/>
</dbReference>
<dbReference type="SUPFAM" id="SSF54060">
    <property type="entry name" value="His-Me finger endonucleases"/>
    <property type="match status" value="1"/>
</dbReference>
<feature type="compositionally biased region" description="Low complexity" evidence="1">
    <location>
        <begin position="352"/>
        <end position="367"/>
    </location>
</feature>
<evidence type="ECO:0000313" key="3">
    <source>
        <dbReference type="EMBL" id="TID17337.1"/>
    </source>
</evidence>
<feature type="region of interest" description="Disordered" evidence="1">
    <location>
        <begin position="273"/>
        <end position="303"/>
    </location>
</feature>
<dbReference type="Gene3D" id="3.90.75.10">
    <property type="entry name" value="Homing Intron 3 (I-ppo) Encoded Endonuclease, Chain A"/>
    <property type="match status" value="1"/>
</dbReference>
<accession>A0A4Z1NS92</accession>
<evidence type="ECO:0000256" key="1">
    <source>
        <dbReference type="SAM" id="MobiDB-lite"/>
    </source>
</evidence>
<name>A0A4Z1NS92_9PEZI</name>
<comment type="caution">
    <text evidence="3">The sequence shown here is derived from an EMBL/GenBank/DDBJ whole genome shotgun (WGS) entry which is preliminary data.</text>
</comment>
<keyword evidence="4" id="KW-1185">Reference proteome</keyword>
<evidence type="ECO:0000313" key="4">
    <source>
        <dbReference type="Proteomes" id="UP000298493"/>
    </source>
</evidence>
<dbReference type="Proteomes" id="UP000298493">
    <property type="component" value="Unassembled WGS sequence"/>
</dbReference>
<dbReference type="InterPro" id="IPR008704">
    <property type="entry name" value="Endonuclease_Zinc-binding_loop"/>
</dbReference>
<dbReference type="InterPro" id="IPR044925">
    <property type="entry name" value="His-Me_finger_sf"/>
</dbReference>
<feature type="region of interest" description="Disordered" evidence="1">
    <location>
        <begin position="348"/>
        <end position="367"/>
    </location>
</feature>
<sequence>MSSTEAIHGEKTSITTRDEQDVYQPRIHLRLAPPIIVLTPRVVRLALYLRDTHSMINFIQQGRVSRPKKEQYSLPRRKYHVLFETPHNSMNMLRIRKKVAKRLEMMRSSASSIPVYTDPSKWEDRGAPHCCWLNHQVDGDGSFQVTAYLGPKVGSWYMNFGTANLLIRGLLTKKQKNGILLHNWDLSHLCGNWRCMNHRHHFVESKTDNLRRKICFRRPEEPCPHDPPCLVWKQECDGSHHSPNAKRFRKYPSCFKSLVQSKEENLTAMAVTVSTEESEQSVEESEQSIDGSTESVEEQQESGWELDILSVEQTPVSELEMTEDNWSEVDRFWNRSRFEQDPKYLDERRIDSGASSPSSWPSLIDLY</sequence>
<feature type="domain" description="Zinc-binding loop region of homing endonuclease" evidence="2">
    <location>
        <begin position="183"/>
        <end position="233"/>
    </location>
</feature>
<evidence type="ECO:0000259" key="2">
    <source>
        <dbReference type="Pfam" id="PF05551"/>
    </source>
</evidence>
<reference evidence="3 4" key="1">
    <citation type="submission" date="2019-04" db="EMBL/GenBank/DDBJ databases">
        <title>High contiguity whole genome sequence and gene annotation resource for two Venturia nashicola isolates.</title>
        <authorList>
            <person name="Prokchorchik M."/>
            <person name="Won K."/>
            <person name="Lee Y."/>
            <person name="Choi E.D."/>
            <person name="Segonzac C."/>
            <person name="Sohn K.H."/>
        </authorList>
    </citation>
    <scope>NUCLEOTIDE SEQUENCE [LARGE SCALE GENOMIC DNA]</scope>
    <source>
        <strain evidence="3 4">PRI2</strain>
    </source>
</reference>
<organism evidence="3 4">
    <name type="scientific">Venturia nashicola</name>
    <dbReference type="NCBI Taxonomy" id="86259"/>
    <lineage>
        <taxon>Eukaryota</taxon>
        <taxon>Fungi</taxon>
        <taxon>Dikarya</taxon>
        <taxon>Ascomycota</taxon>
        <taxon>Pezizomycotina</taxon>
        <taxon>Dothideomycetes</taxon>
        <taxon>Pleosporomycetidae</taxon>
        <taxon>Venturiales</taxon>
        <taxon>Venturiaceae</taxon>
        <taxon>Venturia</taxon>
    </lineage>
</organism>
<feature type="compositionally biased region" description="Acidic residues" evidence="1">
    <location>
        <begin position="276"/>
        <end position="287"/>
    </location>
</feature>
<gene>
    <name evidence="3" type="ORF">E6O75_ATG08083</name>
</gene>